<dbReference type="VEuPathDB" id="CryptoDB:Vbra_21594"/>
<name>A0A0G4FSA9_VITBC</name>
<dbReference type="PROSITE" id="PS50102">
    <property type="entry name" value="RRM"/>
    <property type="match status" value="1"/>
</dbReference>
<feature type="region of interest" description="Disordered" evidence="2">
    <location>
        <begin position="452"/>
        <end position="505"/>
    </location>
</feature>
<evidence type="ECO:0000259" key="3">
    <source>
        <dbReference type="PROSITE" id="PS50102"/>
    </source>
</evidence>
<accession>A0A0G4FSA9</accession>
<dbReference type="CDD" id="cd00590">
    <property type="entry name" value="RRM_SF"/>
    <property type="match status" value="1"/>
</dbReference>
<keyword evidence="5" id="KW-1185">Reference proteome</keyword>
<dbReference type="InParanoid" id="A0A0G4FSA9"/>
<dbReference type="InterPro" id="IPR000504">
    <property type="entry name" value="RRM_dom"/>
</dbReference>
<feature type="region of interest" description="Disordered" evidence="2">
    <location>
        <begin position="117"/>
        <end position="150"/>
    </location>
</feature>
<keyword evidence="1" id="KW-0694">RNA-binding</keyword>
<dbReference type="Pfam" id="PF00076">
    <property type="entry name" value="RRM_1"/>
    <property type="match status" value="1"/>
</dbReference>
<gene>
    <name evidence="4" type="ORF">Vbra_21594</name>
</gene>
<protein>
    <recommendedName>
        <fullName evidence="3">RRM domain-containing protein</fullName>
    </recommendedName>
</protein>
<dbReference type="GO" id="GO:0003723">
    <property type="term" value="F:RNA binding"/>
    <property type="evidence" value="ECO:0007669"/>
    <property type="project" value="UniProtKB-UniRule"/>
</dbReference>
<feature type="compositionally biased region" description="Polar residues" evidence="2">
    <location>
        <begin position="405"/>
        <end position="414"/>
    </location>
</feature>
<dbReference type="EMBL" id="CDMY01000488">
    <property type="protein sequence ID" value="CEM17295.1"/>
    <property type="molecule type" value="Genomic_DNA"/>
</dbReference>
<proteinExistence type="predicted"/>
<feature type="compositionally biased region" description="Low complexity" evidence="2">
    <location>
        <begin position="453"/>
        <end position="468"/>
    </location>
</feature>
<dbReference type="AlphaFoldDB" id="A0A0G4FSA9"/>
<feature type="compositionally biased region" description="Low complexity" evidence="2">
    <location>
        <begin position="125"/>
        <end position="141"/>
    </location>
</feature>
<evidence type="ECO:0000256" key="2">
    <source>
        <dbReference type="SAM" id="MobiDB-lite"/>
    </source>
</evidence>
<reference evidence="4 5" key="1">
    <citation type="submission" date="2014-11" db="EMBL/GenBank/DDBJ databases">
        <authorList>
            <person name="Zhu J."/>
            <person name="Qi W."/>
            <person name="Song R."/>
        </authorList>
    </citation>
    <scope>NUCLEOTIDE SEQUENCE [LARGE SCALE GENOMIC DNA]</scope>
</reference>
<feature type="domain" description="RRM" evidence="3">
    <location>
        <begin position="13"/>
        <end position="93"/>
    </location>
</feature>
<feature type="compositionally biased region" description="Basic and acidic residues" evidence="2">
    <location>
        <begin position="224"/>
        <end position="237"/>
    </location>
</feature>
<sequence length="505" mass="55343">MECALREESEGNVNVFIGHIPHDVPEALLRKLLTQSGNVTHLRYNRSKRRSKMGNAAVTFADEEACLDCIKRFNSRPVFPGCSRVASAELFDNSRLMWKNKTNYLHFSWHSPTRSCPADDPPCVSHTPSTPSPGPSHNSPNLAPSQAADGKIASRIEKLARRRPVQTPSTLSFLAECEDRQRETLTDTLRPLSFSITAMMPRAGRPGTVASPEMQQVPAISRRPTSDEPPTHDDGLGELRQGSEIIPLASIAKTSGMSPIGPAKPLTAAEWRSFGPTDWTPLTAGLQNGLYWLRREKVALMQMRMLKAIWERWGGHNNRMNAPALVWPAANSGRASNSMEYPYQFPLCPLVTKSRQSSLQLTNAGSDDPPSPFSLNSLADRQEEMAERERDKSKDNALHALFGDGTTTNGTVPSHTAAEAGPTIRISNVLAAQAAPAASFVRAMAEGAASEVSRLSRQSSQRQWRSRSTNQGTGHVGRKKRGGRRGKRSLQQVKAPRASFLCPAD</sequence>
<evidence type="ECO:0000313" key="5">
    <source>
        <dbReference type="Proteomes" id="UP000041254"/>
    </source>
</evidence>
<feature type="compositionally biased region" description="Basic residues" evidence="2">
    <location>
        <begin position="476"/>
        <end position="488"/>
    </location>
</feature>
<dbReference type="Proteomes" id="UP000041254">
    <property type="component" value="Unassembled WGS sequence"/>
</dbReference>
<feature type="compositionally biased region" description="Basic and acidic residues" evidence="2">
    <location>
        <begin position="381"/>
        <end position="397"/>
    </location>
</feature>
<feature type="region of interest" description="Disordered" evidence="2">
    <location>
        <begin position="202"/>
        <end position="238"/>
    </location>
</feature>
<dbReference type="SUPFAM" id="SSF54928">
    <property type="entry name" value="RNA-binding domain, RBD"/>
    <property type="match status" value="1"/>
</dbReference>
<evidence type="ECO:0000313" key="4">
    <source>
        <dbReference type="EMBL" id="CEM17295.1"/>
    </source>
</evidence>
<feature type="region of interest" description="Disordered" evidence="2">
    <location>
        <begin position="381"/>
        <end position="417"/>
    </location>
</feature>
<organism evidence="4 5">
    <name type="scientific">Vitrella brassicaformis (strain CCMP3155)</name>
    <dbReference type="NCBI Taxonomy" id="1169540"/>
    <lineage>
        <taxon>Eukaryota</taxon>
        <taxon>Sar</taxon>
        <taxon>Alveolata</taxon>
        <taxon>Colpodellida</taxon>
        <taxon>Vitrellaceae</taxon>
        <taxon>Vitrella</taxon>
    </lineage>
</organism>
<dbReference type="InterPro" id="IPR035979">
    <property type="entry name" value="RBD_domain_sf"/>
</dbReference>
<dbReference type="Gene3D" id="3.30.70.330">
    <property type="match status" value="1"/>
</dbReference>
<dbReference type="InterPro" id="IPR012677">
    <property type="entry name" value="Nucleotide-bd_a/b_plait_sf"/>
</dbReference>
<evidence type="ECO:0000256" key="1">
    <source>
        <dbReference type="PROSITE-ProRule" id="PRU00176"/>
    </source>
</evidence>
<dbReference type="SMART" id="SM00360">
    <property type="entry name" value="RRM"/>
    <property type="match status" value="1"/>
</dbReference>